<keyword evidence="1" id="KW-0732">Signal</keyword>
<dbReference type="PANTHER" id="PTHR46825:SF9">
    <property type="entry name" value="BETA-LACTAMASE-RELATED DOMAIN-CONTAINING PROTEIN"/>
    <property type="match status" value="1"/>
</dbReference>
<gene>
    <name evidence="3" type="ORF">NDES1114_LOCUS6242</name>
</gene>
<feature type="domain" description="Beta-lactamase-related" evidence="2">
    <location>
        <begin position="49"/>
        <end position="319"/>
    </location>
</feature>
<name>A0A7S1PSY7_NEODS</name>
<reference evidence="3" key="1">
    <citation type="submission" date="2021-01" db="EMBL/GenBank/DDBJ databases">
        <authorList>
            <person name="Corre E."/>
            <person name="Pelletier E."/>
            <person name="Niang G."/>
            <person name="Scheremetjew M."/>
            <person name="Finn R."/>
            <person name="Kale V."/>
            <person name="Holt S."/>
            <person name="Cochrane G."/>
            <person name="Meng A."/>
            <person name="Brown T."/>
            <person name="Cohen L."/>
        </authorList>
    </citation>
    <scope>NUCLEOTIDE SEQUENCE</scope>
    <source>
        <strain evidence="3">CCAP 1951/1</strain>
    </source>
</reference>
<dbReference type="PANTHER" id="PTHR46825">
    <property type="entry name" value="D-ALANYL-D-ALANINE-CARBOXYPEPTIDASE/ENDOPEPTIDASE AMPH"/>
    <property type="match status" value="1"/>
</dbReference>
<dbReference type="InterPro" id="IPR001466">
    <property type="entry name" value="Beta-lactam-related"/>
</dbReference>
<dbReference type="AlphaFoldDB" id="A0A7S1PSY7"/>
<evidence type="ECO:0000256" key="1">
    <source>
        <dbReference type="SAM" id="SignalP"/>
    </source>
</evidence>
<dbReference type="Gene3D" id="3.40.710.10">
    <property type="entry name" value="DD-peptidase/beta-lactamase superfamily"/>
    <property type="match status" value="1"/>
</dbReference>
<accession>A0A7S1PSY7</accession>
<dbReference type="InterPro" id="IPR050491">
    <property type="entry name" value="AmpC-like"/>
</dbReference>
<proteinExistence type="predicted"/>
<dbReference type="SUPFAM" id="SSF56601">
    <property type="entry name" value="beta-lactamase/transpeptidase-like"/>
    <property type="match status" value="1"/>
</dbReference>
<dbReference type="InterPro" id="IPR012338">
    <property type="entry name" value="Beta-lactam/transpept-like"/>
</dbReference>
<evidence type="ECO:0000313" key="3">
    <source>
        <dbReference type="EMBL" id="CAD9099135.1"/>
    </source>
</evidence>
<dbReference type="EMBL" id="HBGF01009391">
    <property type="protein sequence ID" value="CAD9099135.1"/>
    <property type="molecule type" value="Transcribed_RNA"/>
</dbReference>
<evidence type="ECO:0000259" key="2">
    <source>
        <dbReference type="Pfam" id="PF00144"/>
    </source>
</evidence>
<feature type="signal peptide" evidence="1">
    <location>
        <begin position="1"/>
        <end position="21"/>
    </location>
</feature>
<feature type="chain" id="PRO_5031392858" description="Beta-lactamase-related domain-containing protein" evidence="1">
    <location>
        <begin position="22"/>
        <end position="480"/>
    </location>
</feature>
<sequence>MRAIAIAVVLIVVAVAATAKADMMLMPSFGGLYPPELLADLDSVSRVTNLGTGEVLYANASGHVNIEYGVAMQHDSRFMIGSNSKLYTTVSLYQLQEAGKLNLSSSVTDLLDASDFAKFGYPGQSTWCPQLPGNSTCQTITVHQLLAMSSGLYPALGCSVPPTQPGECNTDLYTASTSSIAAMVGSFINNPMIFVPGTRFVYTNPNFVLASYLVEKFSGMTFAAYIKQHISDVIGQSQTYFDLFDGEMGPMDAGRTTQYYKFYENSTAAGFPRLGYGRLRMELNTGAVSGTGGLVSTVPEEVRFWQVLFNKTGKGAPLLQDPASVAAILHPWTFVNRMPISSNVTVFNYYAQGIGVFCLDAACSAGPQFIVYTGQTLGSTTSNALAYGEGCNMTMAQFWTSSVQATASESNYDRVRKAQNSRVLDFVHDWDGDVPMPRALKWMLLDQHSPCKVSPDVPLSLVLGAFVDAEHQMFGGKKPL</sequence>
<organism evidence="3">
    <name type="scientific">Neobodo designis</name>
    <name type="common">Flagellated protozoan</name>
    <name type="synonym">Bodo designis</name>
    <dbReference type="NCBI Taxonomy" id="312471"/>
    <lineage>
        <taxon>Eukaryota</taxon>
        <taxon>Discoba</taxon>
        <taxon>Euglenozoa</taxon>
        <taxon>Kinetoplastea</taxon>
        <taxon>Metakinetoplastina</taxon>
        <taxon>Neobodonida</taxon>
        <taxon>Neobodo</taxon>
    </lineage>
</organism>
<dbReference type="Pfam" id="PF00144">
    <property type="entry name" value="Beta-lactamase"/>
    <property type="match status" value="1"/>
</dbReference>
<protein>
    <recommendedName>
        <fullName evidence="2">Beta-lactamase-related domain-containing protein</fullName>
    </recommendedName>
</protein>